<dbReference type="Pfam" id="PF10588">
    <property type="entry name" value="NADH-G_4Fe-4S_3"/>
    <property type="match status" value="1"/>
</dbReference>
<dbReference type="FunFam" id="3.30.70.20:FF:000035">
    <property type="entry name" value="Iron hydrogenase 1"/>
    <property type="match status" value="1"/>
</dbReference>
<keyword evidence="13" id="KW-0472">Membrane</keyword>
<dbReference type="GO" id="GO:0042773">
    <property type="term" value="P:ATP synthesis coupled electron transport"/>
    <property type="evidence" value="ECO:0007669"/>
    <property type="project" value="InterPro"/>
</dbReference>
<keyword evidence="6" id="KW-0874">Quinone</keyword>
<dbReference type="InterPro" id="IPR017896">
    <property type="entry name" value="4Fe4S_Fe-S-bd"/>
</dbReference>
<dbReference type="GO" id="GO:0048038">
    <property type="term" value="F:quinone binding"/>
    <property type="evidence" value="ECO:0007669"/>
    <property type="project" value="UniProtKB-KW"/>
</dbReference>
<evidence type="ECO:0000256" key="14">
    <source>
        <dbReference type="ARBA" id="ARBA00034078"/>
    </source>
</evidence>
<sequence length="627" mass="71712">MEKKVKIVIDGREIEAQEGQTLLEVALKEGISIPYFCYHPKLKIIGACRMCIVYNEKTGRLITSCNTRVEDGMIISTQHQLVKNNQRYLLQAFMTRHPLDCPICDKAGECDLQNYGALFGPQRQIVPVSALEKERHYIDWESDFLEYYTNRCVVCYRCTRVCDDVNGARALYVEERGFHTNIVPTVRPIDTSSCEMCGLCVHVCPVGAIISKPFKYWTRSWLLKREITVCSVCPVGCQVQVEYGIGDWRSKEKVYRTKPTDDLEICAKTFFGYDALNRDRLLKPHRYGKEESIGNVINHLAYMLKSKGEETAILLSSYLSNEVLGVLKEVATRVGAYITSPLTVDFYAFLEGYGDYTPLHLEDIKGADHYVLVGDDITSSAPVLSYYIKGKVYKYGRTYKDAKLKPINLEGLDHLPGGGIIIVNTTGMACEEARNLGAKIKRISEEKGYRVLILHRDANYLGVYGIFGRDMLSDLGSIMEEVRERRIKNLLVFGEDLPDYYQEEDIQEIFRKLENLVVFSPFADGLARWASIAVPMNLYGEAQGNFHTLKGLRSSKRFLPWSFDERSFYEELLKSLPQEFKEVKVLRGKNPTLRRHLHIYRSNWITDRSENLTKLYEKNAKAVSFAS</sequence>
<dbReference type="Pfam" id="PF22117">
    <property type="entry name" value="Fer4_Nqo3"/>
    <property type="match status" value="1"/>
</dbReference>
<dbReference type="Gene3D" id="3.30.200.210">
    <property type="match status" value="1"/>
</dbReference>
<comment type="subcellular location">
    <subcellularLocation>
        <location evidence="2">Membrane</location>
    </subcellularLocation>
</comment>
<keyword evidence="10" id="KW-0408">Iron</keyword>
<dbReference type="SUPFAM" id="SSF54292">
    <property type="entry name" value="2Fe-2S ferredoxin-like"/>
    <property type="match status" value="1"/>
</dbReference>
<comment type="similarity">
    <text evidence="3">Belongs to the complex I 75 kDa subunit family.</text>
</comment>
<evidence type="ECO:0000256" key="1">
    <source>
        <dbReference type="ARBA" id="ARBA00001966"/>
    </source>
</evidence>
<dbReference type="RefSeq" id="WP_012962768.1">
    <property type="nucleotide sequence ID" value="NC_013799.1"/>
</dbReference>
<dbReference type="Proteomes" id="UP000002574">
    <property type="component" value="Chromosome"/>
</dbReference>
<dbReference type="SUPFAM" id="SSF54862">
    <property type="entry name" value="4Fe-4S ferredoxins"/>
    <property type="match status" value="1"/>
</dbReference>
<evidence type="ECO:0000313" key="19">
    <source>
        <dbReference type="Proteomes" id="UP000002574"/>
    </source>
</evidence>
<protein>
    <submittedName>
        <fullName evidence="18">NADH dehydrogenase I chain G</fullName>
    </submittedName>
</protein>
<feature type="domain" description="4Fe-4S His(Cys)3-ligated-type" evidence="17">
    <location>
        <begin position="81"/>
        <end position="120"/>
    </location>
</feature>
<keyword evidence="5" id="KW-0001">2Fe-2S</keyword>
<dbReference type="InterPro" id="IPR000283">
    <property type="entry name" value="NADH_UbQ_OxRdtase_75kDa_su_CS"/>
</dbReference>
<evidence type="ECO:0000259" key="15">
    <source>
        <dbReference type="PROSITE" id="PS51085"/>
    </source>
</evidence>
<dbReference type="GO" id="GO:0016020">
    <property type="term" value="C:membrane"/>
    <property type="evidence" value="ECO:0007669"/>
    <property type="project" value="UniProtKB-SubCell"/>
</dbReference>
<dbReference type="GO" id="GO:0046872">
    <property type="term" value="F:metal ion binding"/>
    <property type="evidence" value="ECO:0007669"/>
    <property type="project" value="UniProtKB-KW"/>
</dbReference>
<evidence type="ECO:0000256" key="13">
    <source>
        <dbReference type="ARBA" id="ARBA00023136"/>
    </source>
</evidence>
<name>D3DFI3_HYDTT</name>
<dbReference type="InterPro" id="IPR054351">
    <property type="entry name" value="NADH_UbQ_OxRdtase_ferredoxin"/>
</dbReference>
<dbReference type="STRING" id="608538.HTH_0118"/>
<evidence type="ECO:0000256" key="8">
    <source>
        <dbReference type="ARBA" id="ARBA00022737"/>
    </source>
</evidence>
<dbReference type="InterPro" id="IPR050123">
    <property type="entry name" value="Prok_molybdopt-oxidoreductase"/>
</dbReference>
<evidence type="ECO:0000259" key="16">
    <source>
        <dbReference type="PROSITE" id="PS51379"/>
    </source>
</evidence>
<gene>
    <name evidence="18" type="primary">nuoG</name>
    <name evidence="18" type="ordered locus">HTH_0118</name>
</gene>
<dbReference type="Gene3D" id="3.30.70.20">
    <property type="match status" value="1"/>
</dbReference>
<dbReference type="PANTHER" id="PTHR43105:SF10">
    <property type="entry name" value="NADH-QUINONE OXIDOREDUCTASE SUBUNIT G"/>
    <property type="match status" value="1"/>
</dbReference>
<dbReference type="FunFam" id="3.10.20.740:FF:000004">
    <property type="entry name" value="NADH-quinone oxidoreductase"/>
    <property type="match status" value="1"/>
</dbReference>
<evidence type="ECO:0000256" key="5">
    <source>
        <dbReference type="ARBA" id="ARBA00022714"/>
    </source>
</evidence>
<evidence type="ECO:0000256" key="10">
    <source>
        <dbReference type="ARBA" id="ARBA00023004"/>
    </source>
</evidence>
<organism evidence="18 19">
    <name type="scientific">Hydrogenobacter thermophilus (strain DSM 6534 / IAM 12695 / TK-6)</name>
    <dbReference type="NCBI Taxonomy" id="608538"/>
    <lineage>
        <taxon>Bacteria</taxon>
        <taxon>Pseudomonadati</taxon>
        <taxon>Aquificota</taxon>
        <taxon>Aquificia</taxon>
        <taxon>Aquificales</taxon>
        <taxon>Aquificaceae</taxon>
        <taxon>Hydrogenobacter</taxon>
    </lineage>
</organism>
<dbReference type="InterPro" id="IPR017900">
    <property type="entry name" value="4Fe4S_Fe_S_CS"/>
</dbReference>
<dbReference type="InterPro" id="IPR036010">
    <property type="entry name" value="2Fe-2S_ferredoxin-like_sf"/>
</dbReference>
<evidence type="ECO:0000256" key="12">
    <source>
        <dbReference type="ARBA" id="ARBA00023027"/>
    </source>
</evidence>
<dbReference type="InterPro" id="IPR001041">
    <property type="entry name" value="2Fe-2S_ferredoxin-type"/>
</dbReference>
<keyword evidence="8" id="KW-0677">Repeat</keyword>
<dbReference type="PROSITE" id="PS51379">
    <property type="entry name" value="4FE4S_FER_2"/>
    <property type="match status" value="1"/>
</dbReference>
<evidence type="ECO:0000256" key="11">
    <source>
        <dbReference type="ARBA" id="ARBA00023014"/>
    </source>
</evidence>
<dbReference type="KEGG" id="hth:HTH_0118"/>
<feature type="domain" description="2Fe-2S ferredoxin-type" evidence="15">
    <location>
        <begin position="3"/>
        <end position="81"/>
    </location>
</feature>
<dbReference type="PROSITE" id="PS51839">
    <property type="entry name" value="4FE4S_HC3"/>
    <property type="match status" value="1"/>
</dbReference>
<dbReference type="PROSITE" id="PS51085">
    <property type="entry name" value="2FE2S_FER_2"/>
    <property type="match status" value="1"/>
</dbReference>
<accession>D3DFI3</accession>
<proteinExistence type="inferred from homology"/>
<dbReference type="InterPro" id="IPR019574">
    <property type="entry name" value="NADH_UbQ_OxRdtase_Gsu_4Fe4S-bd"/>
</dbReference>
<dbReference type="EMBL" id="AP011112">
    <property type="protein sequence ID" value="BAI68585.1"/>
    <property type="molecule type" value="Genomic_DNA"/>
</dbReference>
<dbReference type="GO" id="GO:0008137">
    <property type="term" value="F:NADH dehydrogenase (ubiquinone) activity"/>
    <property type="evidence" value="ECO:0007669"/>
    <property type="project" value="InterPro"/>
</dbReference>
<evidence type="ECO:0000259" key="17">
    <source>
        <dbReference type="PROSITE" id="PS51839"/>
    </source>
</evidence>
<dbReference type="eggNOG" id="COG1034">
    <property type="taxonomic scope" value="Bacteria"/>
</dbReference>
<dbReference type="PATRIC" id="fig|608538.5.peg.120"/>
<dbReference type="GO" id="GO:0051539">
    <property type="term" value="F:4 iron, 4 sulfur cluster binding"/>
    <property type="evidence" value="ECO:0007669"/>
    <property type="project" value="UniProtKB-KW"/>
</dbReference>
<evidence type="ECO:0000256" key="4">
    <source>
        <dbReference type="ARBA" id="ARBA00022485"/>
    </source>
</evidence>
<dbReference type="GO" id="GO:0016491">
    <property type="term" value="F:oxidoreductase activity"/>
    <property type="evidence" value="ECO:0007669"/>
    <property type="project" value="InterPro"/>
</dbReference>
<dbReference type="SMART" id="SM00929">
    <property type="entry name" value="NADH-G_4Fe-4S_3"/>
    <property type="match status" value="1"/>
</dbReference>
<dbReference type="PROSITE" id="PS00198">
    <property type="entry name" value="4FE4S_FER_1"/>
    <property type="match status" value="1"/>
</dbReference>
<keyword evidence="19" id="KW-1185">Reference proteome</keyword>
<keyword evidence="11" id="KW-0411">Iron-sulfur</keyword>
<dbReference type="CDD" id="cd00207">
    <property type="entry name" value="fer2"/>
    <property type="match status" value="1"/>
</dbReference>
<dbReference type="Pfam" id="PF13510">
    <property type="entry name" value="Fer2_4"/>
    <property type="match status" value="1"/>
</dbReference>
<reference evidence="18 19" key="1">
    <citation type="journal article" date="2010" name="J. Bacteriol.">
        <title>Complete genome sequence of the thermophilic, obligately chemolithoautotrophic hydrogen-oxidizing bacterium Hydrogenobacter thermophilus TK-6.</title>
        <authorList>
            <person name="Arai H."/>
            <person name="Kanbe H."/>
            <person name="Ishii M."/>
            <person name="Igarashi Y."/>
        </authorList>
    </citation>
    <scope>NUCLEOTIDE SEQUENCE [LARGE SCALE GENOMIC DNA]</scope>
    <source>
        <strain evidence="19">DSM 6534 / IAM 12695 / TK-6 [Tokyo]</strain>
    </source>
</reference>
<dbReference type="Gene3D" id="3.10.20.740">
    <property type="match status" value="1"/>
</dbReference>
<evidence type="ECO:0000256" key="9">
    <source>
        <dbReference type="ARBA" id="ARBA00022967"/>
    </source>
</evidence>
<comment type="cofactor">
    <cofactor evidence="14">
        <name>[2Fe-2S] cluster</name>
        <dbReference type="ChEBI" id="CHEBI:190135"/>
    </cofactor>
</comment>
<dbReference type="AlphaFoldDB" id="D3DFI3"/>
<dbReference type="PANTHER" id="PTHR43105">
    <property type="entry name" value="RESPIRATORY NITRATE REDUCTASE"/>
    <property type="match status" value="1"/>
</dbReference>
<evidence type="ECO:0000256" key="7">
    <source>
        <dbReference type="ARBA" id="ARBA00022723"/>
    </source>
</evidence>
<keyword evidence="7" id="KW-0479">Metal-binding</keyword>
<evidence type="ECO:0000256" key="3">
    <source>
        <dbReference type="ARBA" id="ARBA00005404"/>
    </source>
</evidence>
<comment type="cofactor">
    <cofactor evidence="1">
        <name>[4Fe-4S] cluster</name>
        <dbReference type="ChEBI" id="CHEBI:49883"/>
    </cofactor>
</comment>
<dbReference type="GO" id="GO:0051537">
    <property type="term" value="F:2 iron, 2 sulfur cluster binding"/>
    <property type="evidence" value="ECO:0007669"/>
    <property type="project" value="UniProtKB-KW"/>
</dbReference>
<dbReference type="SUPFAM" id="SSF53706">
    <property type="entry name" value="Formate dehydrogenase/DMSO reductase, domains 1-3"/>
    <property type="match status" value="1"/>
</dbReference>
<evidence type="ECO:0000256" key="2">
    <source>
        <dbReference type="ARBA" id="ARBA00004370"/>
    </source>
</evidence>
<evidence type="ECO:0000313" key="18">
    <source>
        <dbReference type="EMBL" id="BAI68585.1"/>
    </source>
</evidence>
<dbReference type="KEGG" id="hte:Hydth_0119"/>
<dbReference type="OrthoDB" id="9803192at2"/>
<keyword evidence="9" id="KW-1278">Translocase</keyword>
<keyword evidence="12" id="KW-0520">NAD</keyword>
<evidence type="ECO:0000256" key="6">
    <source>
        <dbReference type="ARBA" id="ARBA00022719"/>
    </source>
</evidence>
<keyword evidence="4" id="KW-0004">4Fe-4S</keyword>
<feature type="domain" description="4Fe-4S ferredoxin-type" evidence="16">
    <location>
        <begin position="184"/>
        <end position="214"/>
    </location>
</feature>
<dbReference type="PROSITE" id="PS00641">
    <property type="entry name" value="COMPLEX1_75K_1"/>
    <property type="match status" value="1"/>
</dbReference>